<proteinExistence type="predicted"/>
<keyword evidence="2" id="KW-1185">Reference proteome</keyword>
<dbReference type="EMBL" id="CM029039">
    <property type="protein sequence ID" value="KAG2643288.1"/>
    <property type="molecule type" value="Genomic_DNA"/>
</dbReference>
<evidence type="ECO:0000313" key="2">
    <source>
        <dbReference type="Proteomes" id="UP000823388"/>
    </source>
</evidence>
<comment type="caution">
    <text evidence="1">The sequence shown here is derived from an EMBL/GenBank/DDBJ whole genome shotgun (WGS) entry which is preliminary data.</text>
</comment>
<protein>
    <submittedName>
        <fullName evidence="1">Uncharacterized protein</fullName>
    </submittedName>
</protein>
<dbReference type="AlphaFoldDB" id="A0A8T0W7Y5"/>
<reference evidence="1" key="1">
    <citation type="submission" date="2020-05" db="EMBL/GenBank/DDBJ databases">
        <title>WGS assembly of Panicum virgatum.</title>
        <authorList>
            <person name="Lovell J.T."/>
            <person name="Jenkins J."/>
            <person name="Shu S."/>
            <person name="Juenger T.E."/>
            <person name="Schmutz J."/>
        </authorList>
    </citation>
    <scope>NUCLEOTIDE SEQUENCE</scope>
    <source>
        <strain evidence="1">AP13</strain>
    </source>
</reference>
<gene>
    <name evidence="1" type="ORF">PVAP13_2KG303004</name>
</gene>
<sequence length="114" mass="12717">MEMAVAAGRFLVPPPLALEQKCRSMEKHSPHSFSSPAFVYVALALAPLPSEQHSCSVELCVNDGGFMIPASASYGRILRRTMGRWWLLAHSPARRRSTSPLRSQTLKFRLSVDY</sequence>
<evidence type="ECO:0000313" key="1">
    <source>
        <dbReference type="EMBL" id="KAG2643288.1"/>
    </source>
</evidence>
<dbReference type="Proteomes" id="UP000823388">
    <property type="component" value="Chromosome 2K"/>
</dbReference>
<organism evidence="1 2">
    <name type="scientific">Panicum virgatum</name>
    <name type="common">Blackwell switchgrass</name>
    <dbReference type="NCBI Taxonomy" id="38727"/>
    <lineage>
        <taxon>Eukaryota</taxon>
        <taxon>Viridiplantae</taxon>
        <taxon>Streptophyta</taxon>
        <taxon>Embryophyta</taxon>
        <taxon>Tracheophyta</taxon>
        <taxon>Spermatophyta</taxon>
        <taxon>Magnoliopsida</taxon>
        <taxon>Liliopsida</taxon>
        <taxon>Poales</taxon>
        <taxon>Poaceae</taxon>
        <taxon>PACMAD clade</taxon>
        <taxon>Panicoideae</taxon>
        <taxon>Panicodae</taxon>
        <taxon>Paniceae</taxon>
        <taxon>Panicinae</taxon>
        <taxon>Panicum</taxon>
        <taxon>Panicum sect. Hiantes</taxon>
    </lineage>
</organism>
<accession>A0A8T0W7Y5</accession>
<name>A0A8T0W7Y5_PANVG</name>